<evidence type="ECO:0008006" key="5">
    <source>
        <dbReference type="Google" id="ProtNLM"/>
    </source>
</evidence>
<organism evidence="3 4">
    <name type="scientific">Spirosoma taeanense</name>
    <dbReference type="NCBI Taxonomy" id="2735870"/>
    <lineage>
        <taxon>Bacteria</taxon>
        <taxon>Pseudomonadati</taxon>
        <taxon>Bacteroidota</taxon>
        <taxon>Cytophagia</taxon>
        <taxon>Cytophagales</taxon>
        <taxon>Cytophagaceae</taxon>
        <taxon>Spirosoma</taxon>
    </lineage>
</organism>
<feature type="region of interest" description="Disordered" evidence="2">
    <location>
        <begin position="129"/>
        <end position="179"/>
    </location>
</feature>
<feature type="compositionally biased region" description="Basic and acidic residues" evidence="2">
    <location>
        <begin position="143"/>
        <end position="153"/>
    </location>
</feature>
<accession>A0A6M5XZW9</accession>
<dbReference type="InterPro" id="IPR036869">
    <property type="entry name" value="J_dom_sf"/>
</dbReference>
<evidence type="ECO:0000313" key="4">
    <source>
        <dbReference type="Proteomes" id="UP000502756"/>
    </source>
</evidence>
<dbReference type="Proteomes" id="UP000502756">
    <property type="component" value="Chromosome"/>
</dbReference>
<dbReference type="EMBL" id="CP053435">
    <property type="protein sequence ID" value="QJW88097.1"/>
    <property type="molecule type" value="Genomic_DNA"/>
</dbReference>
<proteinExistence type="predicted"/>
<feature type="compositionally biased region" description="Basic and acidic residues" evidence="2">
    <location>
        <begin position="170"/>
        <end position="179"/>
    </location>
</feature>
<evidence type="ECO:0000313" key="3">
    <source>
        <dbReference type="EMBL" id="QJW88097.1"/>
    </source>
</evidence>
<reference evidence="3 4" key="1">
    <citation type="submission" date="2020-05" db="EMBL/GenBank/DDBJ databases">
        <title>Genome sequencing of Spirosoma sp. TS118.</title>
        <authorList>
            <person name="Lee J.-H."/>
            <person name="Jeong S."/>
            <person name="Zhao L."/>
            <person name="Jung J.-H."/>
            <person name="Kim M.-K."/>
            <person name="Lim S."/>
        </authorList>
    </citation>
    <scope>NUCLEOTIDE SEQUENCE [LARGE SCALE GENOMIC DNA]</scope>
    <source>
        <strain evidence="3 4">TS118</strain>
    </source>
</reference>
<evidence type="ECO:0000256" key="1">
    <source>
        <dbReference type="SAM" id="Coils"/>
    </source>
</evidence>
<dbReference type="SUPFAM" id="SSF46565">
    <property type="entry name" value="Chaperone J-domain"/>
    <property type="match status" value="1"/>
</dbReference>
<gene>
    <name evidence="3" type="ORF">HNV11_01250</name>
</gene>
<dbReference type="KEGG" id="stae:HNV11_01250"/>
<keyword evidence="4" id="KW-1185">Reference proteome</keyword>
<sequence>MPMPNPHLVHIPSPGRDKPPLSRAQLAFNRLTNEIGELEQRIRHFRTVATTLQQRIYTEYEPLLREYNQLRVNLVRLFDRAYEQPDTSRPEKRKLAELIVNLASELVDDYGLDELTPILHKYAADAPSTTGQEQLISYQEPPAEERVQPKTDEGTPDAEEPQKAKSAKQQKREARKQIEERNITKAVRTLYMDLVKAFHPDREPDEAEKIRKTGIMQRVTEAYQKSDLLALLRLQLEFNRIDQQHLEKLADEQLKYYNKILQQQADELTTEFTALQHQLALSLGKPVTTASLSGLEFGLNSDVRQLKKRVKELKKEVRALMNPDVLKAWLKGYSV</sequence>
<protein>
    <recommendedName>
        <fullName evidence="5">J domain-containing protein</fullName>
    </recommendedName>
</protein>
<feature type="region of interest" description="Disordered" evidence="2">
    <location>
        <begin position="1"/>
        <end position="20"/>
    </location>
</feature>
<dbReference type="AlphaFoldDB" id="A0A6M5XZW9"/>
<feature type="coiled-coil region" evidence="1">
    <location>
        <begin position="21"/>
        <end position="48"/>
    </location>
</feature>
<keyword evidence="1" id="KW-0175">Coiled coil</keyword>
<evidence type="ECO:0000256" key="2">
    <source>
        <dbReference type="SAM" id="MobiDB-lite"/>
    </source>
</evidence>
<name>A0A6M5XZW9_9BACT</name>
<feature type="coiled-coil region" evidence="1">
    <location>
        <begin position="258"/>
        <end position="323"/>
    </location>
</feature>